<organism evidence="1 2">
    <name type="scientific">Staphylococcus pasteuri_A</name>
    <dbReference type="NCBI Taxonomy" id="3062664"/>
    <lineage>
        <taxon>Bacteria</taxon>
        <taxon>Bacillati</taxon>
        <taxon>Bacillota</taxon>
        <taxon>Bacilli</taxon>
        <taxon>Bacillales</taxon>
        <taxon>Staphylococcaceae</taxon>
        <taxon>Staphylococcus</taxon>
    </lineage>
</organism>
<dbReference type="Proteomes" id="UP001170310">
    <property type="component" value="Unassembled WGS sequence"/>
</dbReference>
<proteinExistence type="predicted"/>
<reference evidence="1" key="1">
    <citation type="submission" date="2023-07" db="EMBL/GenBank/DDBJ databases">
        <title>Genome content predicts the carbon catabolic preferences of heterotrophic bacteria.</title>
        <authorList>
            <person name="Gralka M."/>
        </authorList>
    </citation>
    <scope>NUCLEOTIDE SEQUENCE</scope>
    <source>
        <strain evidence="1">E2R20</strain>
    </source>
</reference>
<dbReference type="EMBL" id="JAUOQO010000979">
    <property type="protein sequence ID" value="MDO6575624.1"/>
    <property type="molecule type" value="Genomic_DNA"/>
</dbReference>
<accession>A0AAW7YWL2</accession>
<keyword evidence="2" id="KW-1185">Reference proteome</keyword>
<name>A0AAW7YWL2_9STAP</name>
<sequence length="69" mass="7259">MNEKLDSLLAFGTVEQATSLIGKPVEIRSGTSNQPGIVKAVEYTENGPSLTVDTGSSEYLKGISISDIT</sequence>
<dbReference type="AlphaFoldDB" id="A0AAW7YWL2"/>
<gene>
    <name evidence="1" type="ORF">Q4528_16055</name>
</gene>
<evidence type="ECO:0000313" key="1">
    <source>
        <dbReference type="EMBL" id="MDO6575624.1"/>
    </source>
</evidence>
<feature type="non-terminal residue" evidence="1">
    <location>
        <position position="69"/>
    </location>
</feature>
<protein>
    <submittedName>
        <fullName evidence="1">Uncharacterized protein</fullName>
    </submittedName>
</protein>
<dbReference type="RefSeq" id="WP_303522773.1">
    <property type="nucleotide sequence ID" value="NZ_JAUOQO010000979.1"/>
</dbReference>
<evidence type="ECO:0000313" key="2">
    <source>
        <dbReference type="Proteomes" id="UP001170310"/>
    </source>
</evidence>
<comment type="caution">
    <text evidence="1">The sequence shown here is derived from an EMBL/GenBank/DDBJ whole genome shotgun (WGS) entry which is preliminary data.</text>
</comment>